<dbReference type="Pfam" id="PF00201">
    <property type="entry name" value="UDPGT"/>
    <property type="match status" value="2"/>
</dbReference>
<dbReference type="Gene3D" id="3.40.50.2000">
    <property type="entry name" value="Glycogen Phosphorylase B"/>
    <property type="match status" value="1"/>
</dbReference>
<feature type="compositionally biased region" description="Polar residues" evidence="4">
    <location>
        <begin position="361"/>
        <end position="372"/>
    </location>
</feature>
<evidence type="ECO:0000256" key="3">
    <source>
        <dbReference type="ARBA" id="ARBA00022679"/>
    </source>
</evidence>
<proteinExistence type="inferred from homology"/>
<dbReference type="FunFam" id="3.40.50.2000:FF:000050">
    <property type="entry name" value="UDP-glucuronosyltransferase"/>
    <property type="match status" value="1"/>
</dbReference>
<comment type="similarity">
    <text evidence="1">Belongs to the UDP-glycosyltransferase family.</text>
</comment>
<dbReference type="STRING" id="94128.A0A2A3EDW2"/>
<feature type="region of interest" description="Disordered" evidence="4">
    <location>
        <begin position="350"/>
        <end position="372"/>
    </location>
</feature>
<reference evidence="5 6" key="1">
    <citation type="submission" date="2014-07" db="EMBL/GenBank/DDBJ databases">
        <title>Genomic and transcriptomic analysis on Apis cerana provide comprehensive insights into honey bee biology.</title>
        <authorList>
            <person name="Diao Q."/>
            <person name="Sun L."/>
            <person name="Zheng H."/>
            <person name="Zheng H."/>
            <person name="Xu S."/>
            <person name="Wang S."/>
            <person name="Zeng Z."/>
            <person name="Hu F."/>
            <person name="Su S."/>
            <person name="Wu J."/>
        </authorList>
    </citation>
    <scope>NUCLEOTIDE SEQUENCE [LARGE SCALE GENOMIC DNA]</scope>
    <source>
        <tissue evidence="5">Pupae without intestine</tissue>
    </source>
</reference>
<dbReference type="PANTHER" id="PTHR48043:SF114">
    <property type="entry name" value="IP04436P-RELATED"/>
    <property type="match status" value="1"/>
</dbReference>
<dbReference type="InterPro" id="IPR035595">
    <property type="entry name" value="UDP_glycos_trans_CS"/>
</dbReference>
<keyword evidence="6" id="KW-1185">Reference proteome</keyword>
<accession>A0A2A3EDW2</accession>
<evidence type="ECO:0000313" key="6">
    <source>
        <dbReference type="Proteomes" id="UP000242457"/>
    </source>
</evidence>
<dbReference type="InterPro" id="IPR002213">
    <property type="entry name" value="UDP_glucos_trans"/>
</dbReference>
<protein>
    <submittedName>
        <fullName evidence="5">UDP-glucuronosyltransferase</fullName>
    </submittedName>
</protein>
<name>A0A2A3EDW2_APICC</name>
<evidence type="ECO:0000313" key="5">
    <source>
        <dbReference type="EMBL" id="PBC29917.1"/>
    </source>
</evidence>
<sequence length="749" mass="86005">MLYRMRFISCENLKHPGVKELSENGEKFDLVLIENFNTNCFMSFVHKLNVPFIDISTHQPMPWTIHNFRFPNEASFMPMLLTPILKPMNLFYRTMNTLSLYVSSALYCTIFHWKDQSIAEEIYGPDIPNVITINKNMSIFFVNTHYTLHGSFSYPPNVIEVGGIHIESKRKPLPQNIAKFLDEAHEGVLYFNLGSMIKMSTISKDKLNILIKVFRFIPRKVIWKWEQDDIPELPDNVMVQKWLPQYDILNHPNVKCYFGHGGLLGLTEGVQSGVPMILMPFYGDQYSNAAAAQTRGVAVILEFNDFTEEKLRNALDQNVCISSARFALDYFTAVIARNLPRNFDSEYEYRDNRKSKRGNNDSRSSCSKQSYGENAKRLSKAFKDRPASPLETAIWWTEYVARGNGLPYVKSEATTMAWHERYLVDVHAILLLFSLLALYVQYRVLCSGVETSAITVKTIFAGMVEDPTSSMTREVVESGRKEYKTTIPKNHRFIPKKQVSRKECLKKEVMSITKKRVHIRVIHEFDKIRLFRLCEFKSVLKQSMHLNVPYAFGAFNLPLAIGKYWEIKSSLSDEVLTEDRKRGWRYKSRCNFSGGKVWFPEKNWDPWCDDRGKADGAPSPSHRRFMNSVVKAPLSEHGGAVAPFVGYVGAADDDDDDDGRRRVFARRDYLNRDPGYGRANPSTIPLKIHRVIKGLYPVASKTGFITGEKERVSNKSAHYEYLGDNNGIEPQTTDGFSWPRIMVEISEST</sequence>
<keyword evidence="3 5" id="KW-0808">Transferase</keyword>
<dbReference type="CDD" id="cd03784">
    <property type="entry name" value="GT1_Gtf-like"/>
    <property type="match status" value="1"/>
</dbReference>
<organism evidence="5 6">
    <name type="scientific">Apis cerana cerana</name>
    <name type="common">Oriental honeybee</name>
    <dbReference type="NCBI Taxonomy" id="94128"/>
    <lineage>
        <taxon>Eukaryota</taxon>
        <taxon>Metazoa</taxon>
        <taxon>Ecdysozoa</taxon>
        <taxon>Arthropoda</taxon>
        <taxon>Hexapoda</taxon>
        <taxon>Insecta</taxon>
        <taxon>Pterygota</taxon>
        <taxon>Neoptera</taxon>
        <taxon>Endopterygota</taxon>
        <taxon>Hymenoptera</taxon>
        <taxon>Apocrita</taxon>
        <taxon>Aculeata</taxon>
        <taxon>Apoidea</taxon>
        <taxon>Anthophila</taxon>
        <taxon>Apidae</taxon>
        <taxon>Apis</taxon>
    </lineage>
</organism>
<dbReference type="GO" id="GO:0008194">
    <property type="term" value="F:UDP-glycosyltransferase activity"/>
    <property type="evidence" value="ECO:0007669"/>
    <property type="project" value="InterPro"/>
</dbReference>
<dbReference type="AlphaFoldDB" id="A0A2A3EDW2"/>
<dbReference type="OrthoDB" id="5835829at2759"/>
<dbReference type="PROSITE" id="PS00375">
    <property type="entry name" value="UDPGT"/>
    <property type="match status" value="1"/>
</dbReference>
<evidence type="ECO:0000256" key="4">
    <source>
        <dbReference type="SAM" id="MobiDB-lite"/>
    </source>
</evidence>
<dbReference type="Proteomes" id="UP000242457">
    <property type="component" value="Unassembled WGS sequence"/>
</dbReference>
<dbReference type="InterPro" id="IPR050271">
    <property type="entry name" value="UDP-glycosyltransferase"/>
</dbReference>
<evidence type="ECO:0000256" key="1">
    <source>
        <dbReference type="ARBA" id="ARBA00009995"/>
    </source>
</evidence>
<gene>
    <name evidence="5" type="ORF">APICC_09392</name>
</gene>
<dbReference type="PANTHER" id="PTHR48043">
    <property type="entry name" value="EG:EG0003.4 PROTEIN-RELATED"/>
    <property type="match status" value="1"/>
</dbReference>
<evidence type="ECO:0000256" key="2">
    <source>
        <dbReference type="ARBA" id="ARBA00022676"/>
    </source>
</evidence>
<dbReference type="EMBL" id="KZ288269">
    <property type="protein sequence ID" value="PBC29917.1"/>
    <property type="molecule type" value="Genomic_DNA"/>
</dbReference>
<keyword evidence="2" id="KW-0328">Glycosyltransferase</keyword>
<dbReference type="SUPFAM" id="SSF53756">
    <property type="entry name" value="UDP-Glycosyltransferase/glycogen phosphorylase"/>
    <property type="match status" value="2"/>
</dbReference>